<sequence length="109" mass="12554">MDKKNVGQRIRAARERNHWTREELAEKMDLSVNTMAEIELGRSGTRLENLIRLCRLLEVSADYILFGDVGPAVQRVTDLLRDRDEETVRVVEQTVEALLRALDAQHPEN</sequence>
<dbReference type="PANTHER" id="PTHR46558">
    <property type="entry name" value="TRACRIPTIONAL REGULATORY PROTEIN-RELATED-RELATED"/>
    <property type="match status" value="1"/>
</dbReference>
<dbReference type="Gene3D" id="1.10.260.40">
    <property type="entry name" value="lambda repressor-like DNA-binding domains"/>
    <property type="match status" value="1"/>
</dbReference>
<dbReference type="Pfam" id="PF01381">
    <property type="entry name" value="HTH_3"/>
    <property type="match status" value="1"/>
</dbReference>
<dbReference type="Proteomes" id="UP000823824">
    <property type="component" value="Unassembled WGS sequence"/>
</dbReference>
<dbReference type="CDD" id="cd00093">
    <property type="entry name" value="HTH_XRE"/>
    <property type="match status" value="1"/>
</dbReference>
<dbReference type="PROSITE" id="PS50943">
    <property type="entry name" value="HTH_CROC1"/>
    <property type="match status" value="1"/>
</dbReference>
<gene>
    <name evidence="3" type="ORF">H9787_10265</name>
</gene>
<dbReference type="SMART" id="SM00530">
    <property type="entry name" value="HTH_XRE"/>
    <property type="match status" value="1"/>
</dbReference>
<evidence type="ECO:0000313" key="4">
    <source>
        <dbReference type="Proteomes" id="UP000823824"/>
    </source>
</evidence>
<comment type="caution">
    <text evidence="3">The sequence shown here is derived from an EMBL/GenBank/DDBJ whole genome shotgun (WGS) entry which is preliminary data.</text>
</comment>
<name>A0A9D2RST5_9FIRM</name>
<keyword evidence="1" id="KW-0238">DNA-binding</keyword>
<dbReference type="SUPFAM" id="SSF47413">
    <property type="entry name" value="lambda repressor-like DNA-binding domains"/>
    <property type="match status" value="1"/>
</dbReference>
<evidence type="ECO:0000256" key="1">
    <source>
        <dbReference type="ARBA" id="ARBA00023125"/>
    </source>
</evidence>
<accession>A0A9D2RST5</accession>
<feature type="domain" description="HTH cro/C1-type" evidence="2">
    <location>
        <begin position="10"/>
        <end position="64"/>
    </location>
</feature>
<dbReference type="InterPro" id="IPR010982">
    <property type="entry name" value="Lambda_DNA-bd_dom_sf"/>
</dbReference>
<dbReference type="EMBL" id="DWZJ01000093">
    <property type="protein sequence ID" value="HJB14076.1"/>
    <property type="molecule type" value="Genomic_DNA"/>
</dbReference>
<organism evidence="3 4">
    <name type="scientific">Candidatus Oscillibacter excrementigallinarum</name>
    <dbReference type="NCBI Taxonomy" id="2838716"/>
    <lineage>
        <taxon>Bacteria</taxon>
        <taxon>Bacillati</taxon>
        <taxon>Bacillota</taxon>
        <taxon>Clostridia</taxon>
        <taxon>Eubacteriales</taxon>
        <taxon>Oscillospiraceae</taxon>
        <taxon>Oscillibacter</taxon>
    </lineage>
</organism>
<evidence type="ECO:0000313" key="3">
    <source>
        <dbReference type="EMBL" id="HJB14076.1"/>
    </source>
</evidence>
<dbReference type="GO" id="GO:0003677">
    <property type="term" value="F:DNA binding"/>
    <property type="evidence" value="ECO:0007669"/>
    <property type="project" value="UniProtKB-KW"/>
</dbReference>
<dbReference type="AlphaFoldDB" id="A0A9D2RST5"/>
<dbReference type="InterPro" id="IPR001387">
    <property type="entry name" value="Cro/C1-type_HTH"/>
</dbReference>
<reference evidence="3" key="1">
    <citation type="journal article" date="2021" name="PeerJ">
        <title>Extensive microbial diversity within the chicken gut microbiome revealed by metagenomics and culture.</title>
        <authorList>
            <person name="Gilroy R."/>
            <person name="Ravi A."/>
            <person name="Getino M."/>
            <person name="Pursley I."/>
            <person name="Horton D.L."/>
            <person name="Alikhan N.F."/>
            <person name="Baker D."/>
            <person name="Gharbi K."/>
            <person name="Hall N."/>
            <person name="Watson M."/>
            <person name="Adriaenssens E.M."/>
            <person name="Foster-Nyarko E."/>
            <person name="Jarju S."/>
            <person name="Secka A."/>
            <person name="Antonio M."/>
            <person name="Oren A."/>
            <person name="Chaudhuri R.R."/>
            <person name="La Ragione R."/>
            <person name="Hildebrand F."/>
            <person name="Pallen M.J."/>
        </authorList>
    </citation>
    <scope>NUCLEOTIDE SEQUENCE</scope>
    <source>
        <strain evidence="3">ChiBcec18-1249</strain>
    </source>
</reference>
<protein>
    <submittedName>
        <fullName evidence="3">Helix-turn-helix domain-containing protein</fullName>
    </submittedName>
</protein>
<evidence type="ECO:0000259" key="2">
    <source>
        <dbReference type="PROSITE" id="PS50943"/>
    </source>
</evidence>
<dbReference type="PANTHER" id="PTHR46558:SF4">
    <property type="entry name" value="DNA-BIDING PHAGE PROTEIN"/>
    <property type="match status" value="1"/>
</dbReference>
<proteinExistence type="predicted"/>
<reference evidence="3" key="2">
    <citation type="submission" date="2021-04" db="EMBL/GenBank/DDBJ databases">
        <authorList>
            <person name="Gilroy R."/>
        </authorList>
    </citation>
    <scope>NUCLEOTIDE SEQUENCE</scope>
    <source>
        <strain evidence="3">ChiBcec18-1249</strain>
    </source>
</reference>